<evidence type="ECO:0000313" key="5">
    <source>
        <dbReference type="Proteomes" id="UP000035579"/>
    </source>
</evidence>
<dbReference type="EMBL" id="CP011509">
    <property type="protein sequence ID" value="AKI99270.1"/>
    <property type="molecule type" value="Genomic_DNA"/>
</dbReference>
<dbReference type="Pfam" id="PF00656">
    <property type="entry name" value="Peptidase_C14"/>
    <property type="match status" value="1"/>
</dbReference>
<dbReference type="AlphaFoldDB" id="A0AAC8Q1U5"/>
<dbReference type="Gene3D" id="3.40.50.1460">
    <property type="match status" value="1"/>
</dbReference>
<proteinExistence type="predicted"/>
<dbReference type="RefSeq" id="WP_047854415.1">
    <property type="nucleotide sequence ID" value="NZ_CP011509.1"/>
</dbReference>
<dbReference type="Proteomes" id="UP000256345">
    <property type="component" value="Unassembled WGS sequence"/>
</dbReference>
<feature type="domain" description="Peptidase C14 caspase" evidence="2">
    <location>
        <begin position="26"/>
        <end position="248"/>
    </location>
</feature>
<dbReference type="NCBIfam" id="NF047436">
    <property type="entry name" value="LA_2272_repeat"/>
    <property type="match status" value="1"/>
</dbReference>
<dbReference type="EMBL" id="QUMU01000006">
    <property type="protein sequence ID" value="REG31175.1"/>
    <property type="molecule type" value="Genomic_DNA"/>
</dbReference>
<dbReference type="GO" id="GO:0006508">
    <property type="term" value="P:proteolysis"/>
    <property type="evidence" value="ECO:0007669"/>
    <property type="project" value="InterPro"/>
</dbReference>
<keyword evidence="6" id="KW-1185">Reference proteome</keyword>
<dbReference type="InterPro" id="IPR058093">
    <property type="entry name" value="LA_2272-like"/>
</dbReference>
<dbReference type="GO" id="GO:0004197">
    <property type="term" value="F:cysteine-type endopeptidase activity"/>
    <property type="evidence" value="ECO:0007669"/>
    <property type="project" value="InterPro"/>
</dbReference>
<evidence type="ECO:0000313" key="6">
    <source>
        <dbReference type="Proteomes" id="UP000256345"/>
    </source>
</evidence>
<evidence type="ECO:0000256" key="1">
    <source>
        <dbReference type="SAM" id="SignalP"/>
    </source>
</evidence>
<reference evidence="3 5" key="1">
    <citation type="submission" date="2015-05" db="EMBL/GenBank/DDBJ databases">
        <title>Genome assembly of Archangium gephyra DSM 2261.</title>
        <authorList>
            <person name="Sharma G."/>
            <person name="Subramanian S."/>
        </authorList>
    </citation>
    <scope>NUCLEOTIDE SEQUENCE [LARGE SCALE GENOMIC DNA]</scope>
    <source>
        <strain evidence="3 5">DSM 2261</strain>
    </source>
</reference>
<organism evidence="3 5">
    <name type="scientific">Archangium gephyra</name>
    <dbReference type="NCBI Taxonomy" id="48"/>
    <lineage>
        <taxon>Bacteria</taxon>
        <taxon>Pseudomonadati</taxon>
        <taxon>Myxococcota</taxon>
        <taxon>Myxococcia</taxon>
        <taxon>Myxococcales</taxon>
        <taxon>Cystobacterineae</taxon>
        <taxon>Archangiaceae</taxon>
        <taxon>Archangium</taxon>
    </lineage>
</organism>
<keyword evidence="1" id="KW-0732">Signal</keyword>
<sequence>MSATRVLALLCVLLAVPALAETGPVRRLALLVGVNDGGPERVRLRYAVSDARSFDKVLGELGGVAAADRRVLVDVGRAGLLEALGELRARTEAARGSGASRVEVLVYYSGHSDEEGLLLKGERLGYGELRRALNALPADVRIAVLDSCASGAFARAKGGTRRPAFLVDSGNKVKGHAILTSSSEDEVSQESDRLGASYFTHHLISGLRGAADATRDGRVTLNEAYQFAFHETLARTEKTRGGAQHPAYDIELAGSGDLVMTDLRATSAGLYLAEALEGRLFVRDEAGTLVVELQKLPGRPAELGLAPGRYQVRREVESGASEASFTLVEGQRTPLAPASFQAIPLEATVSRGGPEVAPGAPEVDVALLDPELLERASVSEAPGLYQMQSYTRVPVSLSLIPQLSTNVLKPPIWRVENQLAFGVVNGGRAVRVRGAALSLVANWYEEEAHGLLLSSGFNVVKGEASGLMASPAANIALGEVEALQLAVGTNVAGGDVRVGQLAVGVNVAARSVWGVQLAAGGNVAGGSLGGIQGSVGLNVTRGDFAGLQGAVGGNVAGGSVRGVQWAVGVNRASDVMGLQAALLNVGGDVTGAQLGLINVARVVTGVQLGLVNVSEEVKGMPVGLLSFEKKGQFHVELYGSDIQLTNLAVKFGGKYLYTALLGGIGPDDRLERFSLGLGLGLHLPLGERLWLDGDVAGSTVLRVRDPFGGSSNVLGQGRVMLGVQLFERFALFGGPTYNVYFAGSERDRYALTTLPSREQEVSESTWVRYWPGVQLGIRM</sequence>
<dbReference type="KEGG" id="age:AA314_00897"/>
<evidence type="ECO:0000313" key="4">
    <source>
        <dbReference type="EMBL" id="REG31175.1"/>
    </source>
</evidence>
<dbReference type="InterPro" id="IPR011600">
    <property type="entry name" value="Pept_C14_caspase"/>
</dbReference>
<feature type="chain" id="PRO_5042234161" evidence="1">
    <location>
        <begin position="21"/>
        <end position="779"/>
    </location>
</feature>
<dbReference type="Proteomes" id="UP000035579">
    <property type="component" value="Chromosome"/>
</dbReference>
<name>A0AAC8Q1U5_9BACT</name>
<protein>
    <submittedName>
        <fullName evidence="4">Caspase-like protein</fullName>
    </submittedName>
    <submittedName>
        <fullName evidence="3">Peptidase C14 caspase catalytic subunit p20</fullName>
    </submittedName>
</protein>
<gene>
    <name evidence="3" type="ORF">AA314_00897</name>
    <name evidence="4" type="ORF">ATI61_106645</name>
</gene>
<accession>A0AAC8Q1U5</accession>
<evidence type="ECO:0000259" key="2">
    <source>
        <dbReference type="Pfam" id="PF00656"/>
    </source>
</evidence>
<reference evidence="4 6" key="2">
    <citation type="submission" date="2018-08" db="EMBL/GenBank/DDBJ databases">
        <title>Genomic Encyclopedia of Archaeal and Bacterial Type Strains, Phase II (KMG-II): from individual species to whole genera.</title>
        <authorList>
            <person name="Goeker M."/>
        </authorList>
    </citation>
    <scope>NUCLEOTIDE SEQUENCE [LARGE SCALE GENOMIC DNA]</scope>
    <source>
        <strain evidence="4 6">DSM 2261</strain>
    </source>
</reference>
<feature type="signal peptide" evidence="1">
    <location>
        <begin position="1"/>
        <end position="20"/>
    </location>
</feature>
<evidence type="ECO:0000313" key="3">
    <source>
        <dbReference type="EMBL" id="AKI99270.1"/>
    </source>
</evidence>